<dbReference type="Proteomes" id="UP000077552">
    <property type="component" value="Unassembled WGS sequence"/>
</dbReference>
<dbReference type="AlphaFoldDB" id="A0A1A9LGP1"/>
<evidence type="ECO:0000256" key="1">
    <source>
        <dbReference type="SAM" id="SignalP"/>
    </source>
</evidence>
<comment type="caution">
    <text evidence="2">The sequence shown here is derived from an EMBL/GenBank/DDBJ whole genome shotgun (WGS) entry which is preliminary data.</text>
</comment>
<evidence type="ECO:0000313" key="2">
    <source>
        <dbReference type="EMBL" id="OAD92064.1"/>
    </source>
</evidence>
<feature type="chain" id="PRO_5008392259" evidence="1">
    <location>
        <begin position="35"/>
        <end position="150"/>
    </location>
</feature>
<dbReference type="InterPro" id="IPR058060">
    <property type="entry name" value="HYC_CC_PP"/>
</dbReference>
<evidence type="ECO:0000313" key="3">
    <source>
        <dbReference type="Proteomes" id="UP000077552"/>
    </source>
</evidence>
<protein>
    <submittedName>
        <fullName evidence="2">Uncharacterized protein</fullName>
    </submittedName>
</protein>
<dbReference type="Pfam" id="PF26622">
    <property type="entry name" value="DUF8199"/>
    <property type="match status" value="1"/>
</dbReference>
<accession>A0A1A9LGP1</accession>
<gene>
    <name evidence="2" type="ORF">A7A78_09970</name>
</gene>
<reference evidence="2 3" key="1">
    <citation type="submission" date="2016-05" db="EMBL/GenBank/DDBJ databases">
        <title>Genome sequencing of Vitellibacter soesokkakensis RSSK-12.</title>
        <authorList>
            <person name="Thevarajoo S."/>
            <person name="Selvaratnam C."/>
            <person name="Goh K.M."/>
            <person name="Chan K.-G."/>
            <person name="Chong C.S."/>
        </authorList>
    </citation>
    <scope>NUCLEOTIDE SEQUENCE [LARGE SCALE GENOMIC DNA]</scope>
    <source>
        <strain evidence="2 3">RSSK-12</strain>
    </source>
</reference>
<keyword evidence="1" id="KW-0732">Signal</keyword>
<sequence>MGGFFLYFCESMKKTISIFLSILMLASSSGIAYAQHFCSGMEMMAEITLGEKHLSCGMDMHAPETDCGDEAPTPKAHDCCKNHITKIHTDDNFAKASFDLKLNKTFVATFVSVFVLEEVEITSAEKTFFADYNPPPLEQDLNILYETFLI</sequence>
<dbReference type="InterPro" id="IPR058512">
    <property type="entry name" value="DUF8199"/>
</dbReference>
<proteinExistence type="predicted"/>
<dbReference type="NCBIfam" id="NF047658">
    <property type="entry name" value="HYC_CC_PP"/>
    <property type="match status" value="1"/>
</dbReference>
<keyword evidence="3" id="KW-1185">Reference proteome</keyword>
<organism evidence="2 3">
    <name type="scientific">Aequorivita soesokkakensis</name>
    <dbReference type="NCBI Taxonomy" id="1385699"/>
    <lineage>
        <taxon>Bacteria</taxon>
        <taxon>Pseudomonadati</taxon>
        <taxon>Bacteroidota</taxon>
        <taxon>Flavobacteriia</taxon>
        <taxon>Flavobacteriales</taxon>
        <taxon>Flavobacteriaceae</taxon>
        <taxon>Aequorivita</taxon>
    </lineage>
</organism>
<name>A0A1A9LGP1_9FLAO</name>
<dbReference type="STRING" id="1385699.A7A78_09970"/>
<dbReference type="EMBL" id="LXIE01000005">
    <property type="protein sequence ID" value="OAD92064.1"/>
    <property type="molecule type" value="Genomic_DNA"/>
</dbReference>
<feature type="signal peptide" evidence="1">
    <location>
        <begin position="1"/>
        <end position="34"/>
    </location>
</feature>